<evidence type="ECO:0000313" key="4">
    <source>
        <dbReference type="Proteomes" id="UP000799770"/>
    </source>
</evidence>
<proteinExistence type="predicted"/>
<keyword evidence="1" id="KW-0812">Transmembrane</keyword>
<feature type="chain" id="PRO_5025662783" description="Transmembrane protein" evidence="2">
    <location>
        <begin position="24"/>
        <end position="487"/>
    </location>
</feature>
<sequence length="487" mass="54514">MSIRNYRRSCLYIFLALLPAICGSRTVSITAPRLPASSTVAPSPSPTRLQDRLDYLQDRFDYLCMTEYTWNQAQACFVLCQGVVCLPTSPTPPDPLGISLVSGFYGPGAWSGWVLSLVASYARLYNDPYAKLDPNTWLFLLGTNWASVDFLRQIQGSARSSHAPAEKDKRAGTFAASLTVIYWGCWYVLVQLLVILCIQEEKAPPFTQRSVTLLSGSLLPTTSLTVALFSTIFSDPANSMGIGGVPLNNMPFLYFWGSPAPSVYALSAFAIGSLMLACTLVALTMIVIRTCLYDWYKWARTWDLRGRKYLPGFLALLFFIAFFPLVCFGIAMVTNATAYFFMGYKDTWSKSCFYMPCAPQSLLDWDQLYSLVVGLILLFGIEIVPAFMKSRKEKYDFEDNLRERMAQRLNRRRARAAVRQSVDIACLTNIGTEGDDIELGSLNPDEDEEEPDATLDFDVLERVLLYETFAASEDAIEQSGFVKETDD</sequence>
<feature type="transmembrane region" description="Helical" evidence="1">
    <location>
        <begin position="180"/>
        <end position="198"/>
    </location>
</feature>
<evidence type="ECO:0000256" key="1">
    <source>
        <dbReference type="SAM" id="Phobius"/>
    </source>
</evidence>
<dbReference type="Proteomes" id="UP000799770">
    <property type="component" value="Unassembled WGS sequence"/>
</dbReference>
<keyword evidence="4" id="KW-1185">Reference proteome</keyword>
<dbReference type="AlphaFoldDB" id="A0A6A5YLH6"/>
<evidence type="ECO:0000256" key="2">
    <source>
        <dbReference type="SAM" id="SignalP"/>
    </source>
</evidence>
<feature type="transmembrane region" description="Helical" evidence="1">
    <location>
        <begin position="309"/>
        <end position="333"/>
    </location>
</feature>
<organism evidence="3 4">
    <name type="scientific">Lophiotrema nucula</name>
    <dbReference type="NCBI Taxonomy" id="690887"/>
    <lineage>
        <taxon>Eukaryota</taxon>
        <taxon>Fungi</taxon>
        <taxon>Dikarya</taxon>
        <taxon>Ascomycota</taxon>
        <taxon>Pezizomycotina</taxon>
        <taxon>Dothideomycetes</taxon>
        <taxon>Pleosporomycetidae</taxon>
        <taxon>Pleosporales</taxon>
        <taxon>Lophiotremataceae</taxon>
        <taxon>Lophiotrema</taxon>
    </lineage>
</organism>
<evidence type="ECO:0008006" key="5">
    <source>
        <dbReference type="Google" id="ProtNLM"/>
    </source>
</evidence>
<reference evidence="3" key="1">
    <citation type="journal article" date="2020" name="Stud. Mycol.">
        <title>101 Dothideomycetes genomes: a test case for predicting lifestyles and emergence of pathogens.</title>
        <authorList>
            <person name="Haridas S."/>
            <person name="Albert R."/>
            <person name="Binder M."/>
            <person name="Bloem J."/>
            <person name="Labutti K."/>
            <person name="Salamov A."/>
            <person name="Andreopoulos B."/>
            <person name="Baker S."/>
            <person name="Barry K."/>
            <person name="Bills G."/>
            <person name="Bluhm B."/>
            <person name="Cannon C."/>
            <person name="Castanera R."/>
            <person name="Culley D."/>
            <person name="Daum C."/>
            <person name="Ezra D."/>
            <person name="Gonzalez J."/>
            <person name="Henrissat B."/>
            <person name="Kuo A."/>
            <person name="Liang C."/>
            <person name="Lipzen A."/>
            <person name="Lutzoni F."/>
            <person name="Magnuson J."/>
            <person name="Mondo S."/>
            <person name="Nolan M."/>
            <person name="Ohm R."/>
            <person name="Pangilinan J."/>
            <person name="Park H.-J."/>
            <person name="Ramirez L."/>
            <person name="Alfaro M."/>
            <person name="Sun H."/>
            <person name="Tritt A."/>
            <person name="Yoshinaga Y."/>
            <person name="Zwiers L.-H."/>
            <person name="Turgeon B."/>
            <person name="Goodwin S."/>
            <person name="Spatafora J."/>
            <person name="Crous P."/>
            <person name="Grigoriev I."/>
        </authorList>
    </citation>
    <scope>NUCLEOTIDE SEQUENCE</scope>
    <source>
        <strain evidence="3">CBS 627.86</strain>
    </source>
</reference>
<feature type="transmembrane region" description="Helical" evidence="1">
    <location>
        <begin position="210"/>
        <end position="233"/>
    </location>
</feature>
<feature type="transmembrane region" description="Helical" evidence="1">
    <location>
        <begin position="368"/>
        <end position="388"/>
    </location>
</feature>
<feature type="signal peptide" evidence="2">
    <location>
        <begin position="1"/>
        <end position="23"/>
    </location>
</feature>
<evidence type="ECO:0000313" key="3">
    <source>
        <dbReference type="EMBL" id="KAF2107823.1"/>
    </source>
</evidence>
<accession>A0A6A5YLH6</accession>
<name>A0A6A5YLH6_9PLEO</name>
<keyword evidence="1" id="KW-0472">Membrane</keyword>
<keyword evidence="2" id="KW-0732">Signal</keyword>
<gene>
    <name evidence="3" type="ORF">BDV96DRAFT_288073</name>
</gene>
<feature type="transmembrane region" description="Helical" evidence="1">
    <location>
        <begin position="263"/>
        <end position="288"/>
    </location>
</feature>
<dbReference type="EMBL" id="ML977351">
    <property type="protein sequence ID" value="KAF2107823.1"/>
    <property type="molecule type" value="Genomic_DNA"/>
</dbReference>
<keyword evidence="1" id="KW-1133">Transmembrane helix</keyword>
<protein>
    <recommendedName>
        <fullName evidence="5">Transmembrane protein</fullName>
    </recommendedName>
</protein>
<dbReference type="OrthoDB" id="3550824at2759"/>